<sequence>MTRHAIMIGVPGPTSSPDGCLALFGGLDAGLPALAADPGLAAVNDRAPLRRLAADLAAAVVNHYERAADAAGLAGAVGALAGAGPEAAVLDTAAWWA</sequence>
<dbReference type="EMBL" id="BMPI01000063">
    <property type="protein sequence ID" value="GGM71719.1"/>
    <property type="molecule type" value="Genomic_DNA"/>
</dbReference>
<organism evidence="1 2">
    <name type="scientific">Dactylosporangium sucinum</name>
    <dbReference type="NCBI Taxonomy" id="1424081"/>
    <lineage>
        <taxon>Bacteria</taxon>
        <taxon>Bacillati</taxon>
        <taxon>Actinomycetota</taxon>
        <taxon>Actinomycetes</taxon>
        <taxon>Micromonosporales</taxon>
        <taxon>Micromonosporaceae</taxon>
        <taxon>Dactylosporangium</taxon>
    </lineage>
</organism>
<evidence type="ECO:0000313" key="1">
    <source>
        <dbReference type="EMBL" id="GGM71719.1"/>
    </source>
</evidence>
<reference evidence="1" key="1">
    <citation type="journal article" date="2014" name="Int. J. Syst. Evol. Microbiol.">
        <title>Complete genome sequence of Corynebacterium casei LMG S-19264T (=DSM 44701T), isolated from a smear-ripened cheese.</title>
        <authorList>
            <consortium name="US DOE Joint Genome Institute (JGI-PGF)"/>
            <person name="Walter F."/>
            <person name="Albersmeier A."/>
            <person name="Kalinowski J."/>
            <person name="Ruckert C."/>
        </authorList>
    </citation>
    <scope>NUCLEOTIDE SEQUENCE</scope>
    <source>
        <strain evidence="1">JCM 19831</strain>
    </source>
</reference>
<accession>A0A917X4H6</accession>
<reference evidence="1" key="2">
    <citation type="submission" date="2020-09" db="EMBL/GenBank/DDBJ databases">
        <authorList>
            <person name="Sun Q."/>
            <person name="Ohkuma M."/>
        </authorList>
    </citation>
    <scope>NUCLEOTIDE SEQUENCE</scope>
    <source>
        <strain evidence="1">JCM 19831</strain>
    </source>
</reference>
<evidence type="ECO:0000313" key="2">
    <source>
        <dbReference type="Proteomes" id="UP000642070"/>
    </source>
</evidence>
<proteinExistence type="predicted"/>
<comment type="caution">
    <text evidence="1">The sequence shown here is derived from an EMBL/GenBank/DDBJ whole genome shotgun (WGS) entry which is preliminary data.</text>
</comment>
<protein>
    <submittedName>
        <fullName evidence="1">Uncharacterized protein</fullName>
    </submittedName>
</protein>
<gene>
    <name evidence="1" type="ORF">GCM10007977_086910</name>
</gene>
<keyword evidence="2" id="KW-1185">Reference proteome</keyword>
<dbReference type="AlphaFoldDB" id="A0A917X4H6"/>
<name>A0A917X4H6_9ACTN</name>
<dbReference type="Proteomes" id="UP000642070">
    <property type="component" value="Unassembled WGS sequence"/>
</dbReference>